<evidence type="ECO:0000256" key="6">
    <source>
        <dbReference type="HAMAP-Rule" id="MF_01216"/>
    </source>
</evidence>
<evidence type="ECO:0000256" key="4">
    <source>
        <dbReference type="ARBA" id="ARBA00023027"/>
    </source>
</evidence>
<keyword evidence="2 6" id="KW-0288">FMN</keyword>
<dbReference type="GO" id="GO:0016655">
    <property type="term" value="F:oxidoreductase activity, acting on NAD(P)H, quinone or similar compound as acceptor"/>
    <property type="evidence" value="ECO:0007669"/>
    <property type="project" value="InterPro"/>
</dbReference>
<comment type="caution">
    <text evidence="6">Lacks conserved residue(s) required for the propagation of feature annotation.</text>
</comment>
<keyword evidence="8" id="KW-0378">Hydrolase</keyword>
<evidence type="ECO:0000259" key="7">
    <source>
        <dbReference type="Pfam" id="PF02525"/>
    </source>
</evidence>
<dbReference type="GO" id="GO:0016787">
    <property type="term" value="F:hydrolase activity"/>
    <property type="evidence" value="ECO:0007669"/>
    <property type="project" value="UniProtKB-KW"/>
</dbReference>
<dbReference type="PANTHER" id="PTHR43741">
    <property type="entry name" value="FMN-DEPENDENT NADH-AZOREDUCTASE 1"/>
    <property type="match status" value="1"/>
</dbReference>
<comment type="cofactor">
    <cofactor evidence="6">
        <name>FMN</name>
        <dbReference type="ChEBI" id="CHEBI:58210"/>
    </cofactor>
    <text evidence="6">Binds 1 FMN per subunit.</text>
</comment>
<keyword evidence="1 6" id="KW-0285">Flavoprotein</keyword>
<dbReference type="InterPro" id="IPR029039">
    <property type="entry name" value="Flavoprotein-like_sf"/>
</dbReference>
<comment type="catalytic activity">
    <reaction evidence="6">
        <text>2 a quinone + NADH + H(+) = 2 a 1,4-benzosemiquinone + NAD(+)</text>
        <dbReference type="Rhea" id="RHEA:65952"/>
        <dbReference type="ChEBI" id="CHEBI:15378"/>
        <dbReference type="ChEBI" id="CHEBI:57540"/>
        <dbReference type="ChEBI" id="CHEBI:57945"/>
        <dbReference type="ChEBI" id="CHEBI:132124"/>
        <dbReference type="ChEBI" id="CHEBI:134225"/>
    </reaction>
</comment>
<comment type="function">
    <text evidence="6">Quinone reductase that provides resistance to thiol-specific stress caused by electrophilic quinones.</text>
</comment>
<dbReference type="GO" id="GO:0016652">
    <property type="term" value="F:oxidoreductase activity, acting on NAD(P)H as acceptor"/>
    <property type="evidence" value="ECO:0007669"/>
    <property type="project" value="UniProtKB-UniRule"/>
</dbReference>
<dbReference type="HAMAP" id="MF_01216">
    <property type="entry name" value="Azoreductase_type1"/>
    <property type="match status" value="1"/>
</dbReference>
<dbReference type="GO" id="GO:0009055">
    <property type="term" value="F:electron transfer activity"/>
    <property type="evidence" value="ECO:0007669"/>
    <property type="project" value="UniProtKB-UniRule"/>
</dbReference>
<keyword evidence="4 6" id="KW-0520">NAD</keyword>
<evidence type="ECO:0000256" key="3">
    <source>
        <dbReference type="ARBA" id="ARBA00023002"/>
    </source>
</evidence>
<sequence length="232" mass="25175">MTPFGFRSNLSFPHCETEMKLLHLDSSILDGNSITRTLSAAVVADLRARHPSAEVTYRDLVRDEIAHLTGPIAAGFRDVATDAFDDDAIREHRVSDTLVTEFLASDVIVIGAPMYNFSVPSQLKSWLDRIAQAGRTFRYTERGPVGLASGKCVIVASARGGFYAEGPLAGMDFQENYLNRFFGFLGVTDVRFVRAEGASKGQRVRDEGIALARAAIADVLAGVPAPDARPVK</sequence>
<protein>
    <recommendedName>
        <fullName evidence="6">FMN dependent NADH:quinone oxidoreductase</fullName>
        <ecNumber evidence="6">1.6.5.-</ecNumber>
    </recommendedName>
    <alternativeName>
        <fullName evidence="6">Azo-dye reductase</fullName>
    </alternativeName>
    <alternativeName>
        <fullName evidence="6">FMN-dependent NADH-azo compound oxidoreductase</fullName>
    </alternativeName>
    <alternativeName>
        <fullName evidence="6">FMN-dependent NADH-azoreductase</fullName>
        <ecNumber evidence="6">1.7.1.17</ecNumber>
    </alternativeName>
</protein>
<dbReference type="Gene3D" id="3.40.50.360">
    <property type="match status" value="1"/>
</dbReference>
<comment type="function">
    <text evidence="6">Also exhibits azoreductase activity. Catalyzes the reductive cleavage of the azo bond in aromatic azo compounds to the corresponding amines.</text>
</comment>
<feature type="domain" description="Flavodoxin-like fold" evidence="7">
    <location>
        <begin position="19"/>
        <end position="218"/>
    </location>
</feature>
<evidence type="ECO:0000313" key="8">
    <source>
        <dbReference type="EMBL" id="ABF76416.1"/>
    </source>
</evidence>
<organism evidence="8">
    <name type="scientific">Burkholderia orbicola (strain AU 1054)</name>
    <dbReference type="NCBI Taxonomy" id="331271"/>
    <lineage>
        <taxon>Bacteria</taxon>
        <taxon>Pseudomonadati</taxon>
        <taxon>Pseudomonadota</taxon>
        <taxon>Betaproteobacteria</taxon>
        <taxon>Burkholderiales</taxon>
        <taxon>Burkholderiaceae</taxon>
        <taxon>Burkholderia</taxon>
        <taxon>Burkholderia cepacia complex</taxon>
        <taxon>Burkholderia orbicola</taxon>
    </lineage>
</organism>
<reference evidence="8" key="1">
    <citation type="submission" date="2006-05" db="EMBL/GenBank/DDBJ databases">
        <title>Complete sequence of chromosome 1 of Burkholderia cenocepacia AU 1054.</title>
        <authorList>
            <consortium name="US DOE Joint Genome Institute"/>
            <person name="Copeland A."/>
            <person name="Lucas S."/>
            <person name="Lapidus A."/>
            <person name="Barry K."/>
            <person name="Detter J.C."/>
            <person name="Glavina del Rio T."/>
            <person name="Hammon N."/>
            <person name="Israni S."/>
            <person name="Dalin E."/>
            <person name="Tice H."/>
            <person name="Pitluck S."/>
            <person name="Chain P."/>
            <person name="Malfatti S."/>
            <person name="Shin M."/>
            <person name="Vergez L."/>
            <person name="Schmutz J."/>
            <person name="Larimer F."/>
            <person name="Land M."/>
            <person name="Hauser L."/>
            <person name="Kyrpides N."/>
            <person name="Lykidis A."/>
            <person name="LiPuma J.J."/>
            <person name="Konstantinidis K."/>
            <person name="Tiedje J.M."/>
            <person name="Richardson P."/>
        </authorList>
    </citation>
    <scope>NUCLEOTIDE SEQUENCE [LARGE SCALE GENOMIC DNA]</scope>
    <source>
        <strain evidence="8">AU 1054</strain>
    </source>
</reference>
<dbReference type="EC" id="1.6.5.-" evidence="6"/>
<dbReference type="AlphaFoldDB" id="A0A0H2XPQ8"/>
<dbReference type="InterPro" id="IPR003680">
    <property type="entry name" value="Flavodoxin_fold"/>
</dbReference>
<proteinExistence type="inferred from homology"/>
<feature type="binding site" evidence="6">
    <location>
        <position position="27"/>
    </location>
    <ligand>
        <name>FMN</name>
        <dbReference type="ChEBI" id="CHEBI:58210"/>
    </ligand>
</feature>
<gene>
    <name evidence="6" type="primary">azoR</name>
    <name evidence="8" type="ordered locus">Bcen_1510</name>
</gene>
<name>A0A0H2XPQ8_BURO1</name>
<comment type="similarity">
    <text evidence="6">Belongs to the azoreductase type 1 family.</text>
</comment>
<dbReference type="GO" id="GO:0010181">
    <property type="term" value="F:FMN binding"/>
    <property type="evidence" value="ECO:0007669"/>
    <property type="project" value="UniProtKB-UniRule"/>
</dbReference>
<keyword evidence="3 6" id="KW-0560">Oxidoreductase</keyword>
<evidence type="ECO:0000256" key="2">
    <source>
        <dbReference type="ARBA" id="ARBA00022643"/>
    </source>
</evidence>
<comment type="subunit">
    <text evidence="6">Homodimer.</text>
</comment>
<comment type="catalytic activity">
    <reaction evidence="5">
        <text>N,N-dimethyl-1,4-phenylenediamine + anthranilate + 2 NAD(+) = 2-(4-dimethylaminophenyl)diazenylbenzoate + 2 NADH + 2 H(+)</text>
        <dbReference type="Rhea" id="RHEA:55872"/>
        <dbReference type="ChEBI" id="CHEBI:15378"/>
        <dbReference type="ChEBI" id="CHEBI:15783"/>
        <dbReference type="ChEBI" id="CHEBI:16567"/>
        <dbReference type="ChEBI" id="CHEBI:57540"/>
        <dbReference type="ChEBI" id="CHEBI:57945"/>
        <dbReference type="ChEBI" id="CHEBI:71579"/>
        <dbReference type="EC" id="1.7.1.17"/>
    </reaction>
    <physiologicalReaction direction="right-to-left" evidence="5">
        <dbReference type="Rhea" id="RHEA:55874"/>
    </physiologicalReaction>
</comment>
<dbReference type="EMBL" id="CP000378">
    <property type="protein sequence ID" value="ABF76416.1"/>
    <property type="molecule type" value="Genomic_DNA"/>
</dbReference>
<dbReference type="Pfam" id="PF02525">
    <property type="entry name" value="Flavodoxin_2"/>
    <property type="match status" value="1"/>
</dbReference>
<dbReference type="InterPro" id="IPR023048">
    <property type="entry name" value="NADH:quinone_OxRdtase_FMN_depd"/>
</dbReference>
<dbReference type="SUPFAM" id="SSF52218">
    <property type="entry name" value="Flavoproteins"/>
    <property type="match status" value="1"/>
</dbReference>
<accession>A0A0H2XPQ8</accession>
<dbReference type="HOGENOM" id="CLU_088964_0_0_4"/>
<dbReference type="InterPro" id="IPR050104">
    <property type="entry name" value="FMN-dep_NADH:Q_OxRdtase_AzoR1"/>
</dbReference>
<feature type="binding site" evidence="6">
    <location>
        <begin position="114"/>
        <end position="117"/>
    </location>
    <ligand>
        <name>FMN</name>
        <dbReference type="ChEBI" id="CHEBI:58210"/>
    </ligand>
</feature>
<evidence type="ECO:0000256" key="5">
    <source>
        <dbReference type="ARBA" id="ARBA00048542"/>
    </source>
</evidence>
<dbReference type="EC" id="1.7.1.17" evidence="6"/>
<evidence type="ECO:0000256" key="1">
    <source>
        <dbReference type="ARBA" id="ARBA00022630"/>
    </source>
</evidence>
<dbReference type="PANTHER" id="PTHR43741:SF4">
    <property type="entry name" value="FMN-DEPENDENT NADH:QUINONE OXIDOREDUCTASE"/>
    <property type="match status" value="1"/>
</dbReference>